<keyword evidence="13" id="KW-1185">Reference proteome</keyword>
<dbReference type="FunFam" id="3.40.50.300:FF:000106">
    <property type="entry name" value="Adenylate kinase mitochondrial"/>
    <property type="match status" value="1"/>
</dbReference>
<feature type="transmembrane region" description="Helical" evidence="10">
    <location>
        <begin position="32"/>
        <end position="57"/>
    </location>
</feature>
<keyword evidence="10" id="KW-0472">Membrane</keyword>
<dbReference type="eggNOG" id="KOG3078">
    <property type="taxonomic scope" value="Eukaryota"/>
</dbReference>
<dbReference type="AlphaFoldDB" id="K8ESU7"/>
<dbReference type="Proteomes" id="UP000198341">
    <property type="component" value="Chromosome 3"/>
</dbReference>
<dbReference type="InterPro" id="IPR007862">
    <property type="entry name" value="Adenylate_kinase_lid-dom"/>
</dbReference>
<sequence length="278" mass="30830">MSAEALESISTDDLMKEVQRRIDCAKKPEKRVILIGNILCFCFFFMTMMMIPFYLIIRRLIISLIRAIIINTGPPGCGKGTQAPKIKSEHCLCHLATGDMLRAAVAAKTPNGLAAKKAMESGGLVSDEIVVGIISEAVKKPECKTGFILDGFPRTVVQAEKLDEMLKKQGTKIDTVLDFNIPDEVLVERVEGRWIHAASGRSYHTKFAPPKVPGKDDITGEDLMKRKDDNAETLKSRLDAFHKQTQPVIDYYSKLKKVTTVVANKPASDVEKQIRNAL</sequence>
<evidence type="ECO:0000256" key="6">
    <source>
        <dbReference type="ARBA" id="ARBA00022741"/>
    </source>
</evidence>
<dbReference type="GO" id="GO:0004017">
    <property type="term" value="F:AMP kinase activity"/>
    <property type="evidence" value="ECO:0007669"/>
    <property type="project" value="UniProtKB-EC"/>
</dbReference>
<evidence type="ECO:0000256" key="10">
    <source>
        <dbReference type="SAM" id="Phobius"/>
    </source>
</evidence>
<keyword evidence="6" id="KW-0547">Nucleotide-binding</keyword>
<keyword evidence="10" id="KW-0812">Transmembrane</keyword>
<dbReference type="InterPro" id="IPR006259">
    <property type="entry name" value="Adenyl_kin_sub"/>
</dbReference>
<comment type="function">
    <text evidence="2">Catalyzes the reversible transfer of the terminal phosphate group between ATP and AMP. Plays an important role in cellular energy homeostasis and in adenine nucleotide metabolism.</text>
</comment>
<comment type="catalytic activity">
    <reaction evidence="1">
        <text>AMP + ATP = 2 ADP</text>
        <dbReference type="Rhea" id="RHEA:12973"/>
        <dbReference type="ChEBI" id="CHEBI:30616"/>
        <dbReference type="ChEBI" id="CHEBI:456215"/>
        <dbReference type="ChEBI" id="CHEBI:456216"/>
        <dbReference type="EC" id="2.7.4.3"/>
    </reaction>
</comment>
<dbReference type="Pfam" id="PF00406">
    <property type="entry name" value="ADK"/>
    <property type="match status" value="1"/>
</dbReference>
<protein>
    <recommendedName>
        <fullName evidence="4">adenylate kinase</fullName>
        <ecNumber evidence="4">2.7.4.3</ecNumber>
    </recommendedName>
    <alternativeName>
        <fullName evidence="8">ATP:AMP phosphotransferase</fullName>
    </alternativeName>
</protein>
<keyword evidence="10" id="KW-1133">Transmembrane helix</keyword>
<evidence type="ECO:0000256" key="2">
    <source>
        <dbReference type="ARBA" id="ARBA00003053"/>
    </source>
</evidence>
<dbReference type="HAMAP" id="MF_00235">
    <property type="entry name" value="Adenylate_kinase_Adk"/>
    <property type="match status" value="1"/>
</dbReference>
<dbReference type="PRINTS" id="PR00094">
    <property type="entry name" value="ADENYLTKNASE"/>
</dbReference>
<dbReference type="GO" id="GO:0005524">
    <property type="term" value="F:ATP binding"/>
    <property type="evidence" value="ECO:0007669"/>
    <property type="project" value="InterPro"/>
</dbReference>
<evidence type="ECO:0000256" key="9">
    <source>
        <dbReference type="RuleBase" id="RU003330"/>
    </source>
</evidence>
<dbReference type="OrthoDB" id="439792at2759"/>
<keyword evidence="5 9" id="KW-0808">Transferase</keyword>
<keyword evidence="7 9" id="KW-0418">Kinase</keyword>
<evidence type="ECO:0000256" key="5">
    <source>
        <dbReference type="ARBA" id="ARBA00022679"/>
    </source>
</evidence>
<accession>K8ESU7</accession>
<evidence type="ECO:0000259" key="11">
    <source>
        <dbReference type="Pfam" id="PF05191"/>
    </source>
</evidence>
<dbReference type="SUPFAM" id="SSF52540">
    <property type="entry name" value="P-loop containing nucleoside triphosphate hydrolases"/>
    <property type="match status" value="1"/>
</dbReference>
<gene>
    <name evidence="12" type="ORF">Bathy03g00660</name>
</gene>
<dbReference type="InterPro" id="IPR027417">
    <property type="entry name" value="P-loop_NTPase"/>
</dbReference>
<proteinExistence type="inferred from homology"/>
<dbReference type="Pfam" id="PF05191">
    <property type="entry name" value="ADK_lid"/>
    <property type="match status" value="1"/>
</dbReference>
<reference evidence="12 13" key="1">
    <citation type="submission" date="2011-10" db="EMBL/GenBank/DDBJ databases">
        <authorList>
            <person name="Genoscope - CEA"/>
        </authorList>
    </citation>
    <scope>NUCLEOTIDE SEQUENCE [LARGE SCALE GENOMIC DNA]</scope>
    <source>
        <strain evidence="12 13">RCC 1105</strain>
    </source>
</reference>
<dbReference type="NCBIfam" id="TIGR01351">
    <property type="entry name" value="adk"/>
    <property type="match status" value="1"/>
</dbReference>
<dbReference type="GeneID" id="19016604"/>
<comment type="similarity">
    <text evidence="3 9">Belongs to the adenylate kinase family.</text>
</comment>
<evidence type="ECO:0000313" key="13">
    <source>
        <dbReference type="Proteomes" id="UP000198341"/>
    </source>
</evidence>
<feature type="domain" description="Adenylate kinase active site lid" evidence="11">
    <location>
        <begin position="193"/>
        <end position="228"/>
    </location>
</feature>
<evidence type="ECO:0000256" key="1">
    <source>
        <dbReference type="ARBA" id="ARBA00000582"/>
    </source>
</evidence>
<evidence type="ECO:0000256" key="8">
    <source>
        <dbReference type="ARBA" id="ARBA00031517"/>
    </source>
</evidence>
<evidence type="ECO:0000256" key="7">
    <source>
        <dbReference type="ARBA" id="ARBA00022777"/>
    </source>
</evidence>
<dbReference type="PANTHER" id="PTHR23359">
    <property type="entry name" value="NUCLEOTIDE KINASE"/>
    <property type="match status" value="1"/>
</dbReference>
<evidence type="ECO:0000313" key="12">
    <source>
        <dbReference type="EMBL" id="CCO15490.1"/>
    </source>
</evidence>
<dbReference type="InterPro" id="IPR000850">
    <property type="entry name" value="Adenylat/UMP-CMP_kin"/>
</dbReference>
<dbReference type="RefSeq" id="XP_007514053.1">
    <property type="nucleotide sequence ID" value="XM_007513991.1"/>
</dbReference>
<dbReference type="KEGG" id="bpg:Bathy03g00660"/>
<evidence type="ECO:0000256" key="3">
    <source>
        <dbReference type="ARBA" id="ARBA00007220"/>
    </source>
</evidence>
<dbReference type="Gene3D" id="3.40.50.300">
    <property type="entry name" value="P-loop containing nucleotide triphosphate hydrolases"/>
    <property type="match status" value="1"/>
</dbReference>
<dbReference type="STRING" id="41875.K8ESU7"/>
<dbReference type="EC" id="2.7.4.3" evidence="4"/>
<name>K8ESU7_9CHLO</name>
<dbReference type="PROSITE" id="PS00113">
    <property type="entry name" value="ADENYLATE_KINASE"/>
    <property type="match status" value="1"/>
</dbReference>
<dbReference type="EMBL" id="FO082276">
    <property type="protein sequence ID" value="CCO15490.1"/>
    <property type="molecule type" value="Genomic_DNA"/>
</dbReference>
<organism evidence="12 13">
    <name type="scientific">Bathycoccus prasinos</name>
    <dbReference type="NCBI Taxonomy" id="41875"/>
    <lineage>
        <taxon>Eukaryota</taxon>
        <taxon>Viridiplantae</taxon>
        <taxon>Chlorophyta</taxon>
        <taxon>Mamiellophyceae</taxon>
        <taxon>Mamiellales</taxon>
        <taxon>Bathycoccaceae</taxon>
        <taxon>Bathycoccus</taxon>
    </lineage>
</organism>
<dbReference type="NCBIfam" id="NF001381">
    <property type="entry name" value="PRK00279.1-3"/>
    <property type="match status" value="1"/>
</dbReference>
<dbReference type="CDD" id="cd01428">
    <property type="entry name" value="ADK"/>
    <property type="match status" value="1"/>
</dbReference>
<dbReference type="InterPro" id="IPR033690">
    <property type="entry name" value="Adenylat_kinase_CS"/>
</dbReference>
<evidence type="ECO:0000256" key="4">
    <source>
        <dbReference type="ARBA" id="ARBA00012955"/>
    </source>
</evidence>